<evidence type="ECO:0000313" key="1">
    <source>
        <dbReference type="EMBL" id="KND98067.1"/>
    </source>
</evidence>
<dbReference type="EMBL" id="LGST01000036">
    <property type="protein sequence ID" value="KND98067.1"/>
    <property type="molecule type" value="Genomic_DNA"/>
</dbReference>
<gene>
    <name evidence="1" type="ORF">QG37_05141</name>
</gene>
<accession>A0A0L0NV95</accession>
<sequence>MEIRERNEEEKTKDLASIEILNLLREFNALNI</sequence>
<dbReference type="Proteomes" id="UP000037122">
    <property type="component" value="Unassembled WGS sequence"/>
</dbReference>
<reference evidence="2" key="1">
    <citation type="journal article" date="2015" name="BMC Genomics">
        <title>Draft genome of a commonly misdiagnosed multidrug resistant pathogen Candida auris.</title>
        <authorList>
            <person name="Chatterjee S."/>
            <person name="Alampalli S.V."/>
            <person name="Nageshan R.K."/>
            <person name="Chettiar S.T."/>
            <person name="Joshi S."/>
            <person name="Tatu U.S."/>
        </authorList>
    </citation>
    <scope>NUCLEOTIDE SEQUENCE [LARGE SCALE GENOMIC DNA]</scope>
    <source>
        <strain evidence="2">6684</strain>
    </source>
</reference>
<name>A0A0L0NV95_CANAR</name>
<protein>
    <submittedName>
        <fullName evidence="1">Uncharacterized protein</fullName>
    </submittedName>
</protein>
<evidence type="ECO:0000313" key="2">
    <source>
        <dbReference type="Proteomes" id="UP000037122"/>
    </source>
</evidence>
<organism evidence="1 2">
    <name type="scientific">Candidozyma auris</name>
    <name type="common">Yeast</name>
    <name type="synonym">Candida auris</name>
    <dbReference type="NCBI Taxonomy" id="498019"/>
    <lineage>
        <taxon>Eukaryota</taxon>
        <taxon>Fungi</taxon>
        <taxon>Dikarya</taxon>
        <taxon>Ascomycota</taxon>
        <taxon>Saccharomycotina</taxon>
        <taxon>Pichiomycetes</taxon>
        <taxon>Metschnikowiaceae</taxon>
        <taxon>Candidozyma</taxon>
    </lineage>
</organism>
<dbReference type="AlphaFoldDB" id="A0A0L0NV95"/>
<proteinExistence type="predicted"/>
<comment type="caution">
    <text evidence="1">The sequence shown here is derived from an EMBL/GenBank/DDBJ whole genome shotgun (WGS) entry which is preliminary data.</text>
</comment>